<gene>
    <name evidence="3" type="ORF">GHA01_20480</name>
</gene>
<dbReference type="InterPro" id="IPR006949">
    <property type="entry name" value="Barrel_Baseplate_J-like"/>
</dbReference>
<keyword evidence="4" id="KW-1185">Reference proteome</keyword>
<dbReference type="Pfam" id="PF26079">
    <property type="entry name" value="Baseplate_J_C"/>
    <property type="match status" value="1"/>
</dbReference>
<feature type="domain" description="Baseplate protein J-like barrel" evidence="1">
    <location>
        <begin position="83"/>
        <end position="167"/>
    </location>
</feature>
<protein>
    <recommendedName>
        <fullName evidence="5">Baseplate protein J-like domain-containing protein</fullName>
    </recommendedName>
</protein>
<sequence length="371" mass="38054">MAFQIKSRLSILASMINRARMVCSLTDYNVGGVMRTFLDAVAQEIDRLYQDLVLALKDAIQTSTYTTFDFPALAAVAASGTLTVTISVQSSDTVIPAGSVFTPAEGTLTYASVAAVTIPAGLTTGIVQVACTTTGTAGNVAAGTTFSMGAPVAGFVSAVNGTLFSNGAPAETAQARQARFARFILGLARSTTAGVTTGLSTVQLTDSNGNVTEAAKFQYVYEPYLTDPTQPTAKIYGYIHNGVGSTSTALVAEAQSTIDGYYETDGTPVPGYVAAGVTFIAQAAPEMLVAVAGSITAETGYTVADLDALVQAAHQAYILALPLGATVEVAKLDALAMGIDGVQNFVRTAPAADVVATTAWTKPMPGTGTYT</sequence>
<organism evidence="3 4">
    <name type="scientific">Novacetimonas hansenii</name>
    <name type="common">Komagataeibacter hansenii</name>
    <dbReference type="NCBI Taxonomy" id="436"/>
    <lineage>
        <taxon>Bacteria</taxon>
        <taxon>Pseudomonadati</taxon>
        <taxon>Pseudomonadota</taxon>
        <taxon>Alphaproteobacteria</taxon>
        <taxon>Acetobacterales</taxon>
        <taxon>Acetobacteraceae</taxon>
        <taxon>Novacetimonas</taxon>
    </lineage>
</organism>
<reference evidence="3 4" key="1">
    <citation type="submission" date="2019-06" db="EMBL/GenBank/DDBJ databases">
        <title>Whole genome shotgun sequence of Komagataeibacter hansenii NBRC 14820.</title>
        <authorList>
            <person name="Hosoyama A."/>
            <person name="Uohara A."/>
            <person name="Ohji S."/>
            <person name="Ichikawa N."/>
        </authorList>
    </citation>
    <scope>NUCLEOTIDE SEQUENCE [LARGE SCALE GENOMIC DNA]</scope>
    <source>
        <strain evidence="3 4">NBRC 14820</strain>
    </source>
</reference>
<evidence type="ECO:0000313" key="3">
    <source>
        <dbReference type="EMBL" id="GEC64199.1"/>
    </source>
</evidence>
<name>A0ABQ0SFU5_NOVHA</name>
<feature type="domain" description="Baseplate J-like C-terminal" evidence="2">
    <location>
        <begin position="290"/>
        <end position="361"/>
    </location>
</feature>
<proteinExistence type="predicted"/>
<dbReference type="Proteomes" id="UP000319478">
    <property type="component" value="Unassembled WGS sequence"/>
</dbReference>
<evidence type="ECO:0000259" key="1">
    <source>
        <dbReference type="Pfam" id="PF04865"/>
    </source>
</evidence>
<dbReference type="Pfam" id="PF04865">
    <property type="entry name" value="Baseplate_J"/>
    <property type="match status" value="1"/>
</dbReference>
<comment type="caution">
    <text evidence="3">The sequence shown here is derived from an EMBL/GenBank/DDBJ whole genome shotgun (WGS) entry which is preliminary data.</text>
</comment>
<evidence type="ECO:0000259" key="2">
    <source>
        <dbReference type="Pfam" id="PF26079"/>
    </source>
</evidence>
<accession>A0ABQ0SFU5</accession>
<dbReference type="RefSeq" id="WP_048859003.1">
    <property type="nucleotide sequence ID" value="NZ_BJNN01000108.1"/>
</dbReference>
<evidence type="ECO:0008006" key="5">
    <source>
        <dbReference type="Google" id="ProtNLM"/>
    </source>
</evidence>
<dbReference type="EMBL" id="BJNN01000108">
    <property type="protein sequence ID" value="GEC64199.1"/>
    <property type="molecule type" value="Genomic_DNA"/>
</dbReference>
<dbReference type="InterPro" id="IPR058530">
    <property type="entry name" value="Baseplate_J-like_C"/>
</dbReference>
<evidence type="ECO:0000313" key="4">
    <source>
        <dbReference type="Proteomes" id="UP000319478"/>
    </source>
</evidence>